<evidence type="ECO:0000256" key="2">
    <source>
        <dbReference type="SAM" id="SignalP"/>
    </source>
</evidence>
<proteinExistence type="predicted"/>
<sequence>MRRAAGALAGLVWLPLLACSSSGETPDGSGGQGGGGGGPPDAEPGDSSILVGSFQVRLVPPVPASENSPAIPGSTAVLGKVYDGPTPSQIIWEEAIKEGACKLSTPRVPFCSTPCGGSAACVEDETCKEYPLAHSAGKITVKGLHTESGEDGFSMDPVVNAYQPPASVKLPFPAFAEGEVLTFQASGDYYSAFTLEGTGIAPLVLAGETLTLESGKPITLAWTPPVKAGSSRMYVKLDISHHGGTKGMIECDADDTGSLEISAALVGKLLDLGVAGFPSIVVARKTTGGTTIKEGRIDLVVSSSLEEAVQIPGLTSCFSDVDCPNGQVCQADLTCK</sequence>
<dbReference type="OrthoDB" id="5503212at2"/>
<reference evidence="3 4" key="1">
    <citation type="submission" date="2019-04" db="EMBL/GenBank/DDBJ databases">
        <authorList>
            <person name="Li Y."/>
            <person name="Wang J."/>
        </authorList>
    </citation>
    <scope>NUCLEOTIDE SEQUENCE [LARGE SCALE GENOMIC DNA]</scope>
    <source>
        <strain evidence="3 4">DSM 14668</strain>
    </source>
</reference>
<comment type="caution">
    <text evidence="3">The sequence shown here is derived from an EMBL/GenBank/DDBJ whole genome shotgun (WGS) entry which is preliminary data.</text>
</comment>
<keyword evidence="4" id="KW-1185">Reference proteome</keyword>
<feature type="region of interest" description="Disordered" evidence="1">
    <location>
        <begin position="23"/>
        <end position="47"/>
    </location>
</feature>
<name>A0A4U1IGT8_9BACT</name>
<evidence type="ECO:0000256" key="1">
    <source>
        <dbReference type="SAM" id="MobiDB-lite"/>
    </source>
</evidence>
<dbReference type="AlphaFoldDB" id="A0A4U1IGT8"/>
<accession>A0A4U1IGT8</accession>
<dbReference type="Proteomes" id="UP000309215">
    <property type="component" value="Unassembled WGS sequence"/>
</dbReference>
<feature type="compositionally biased region" description="Gly residues" evidence="1">
    <location>
        <begin position="28"/>
        <end position="39"/>
    </location>
</feature>
<organism evidence="3 4">
    <name type="scientific">Polyangium fumosum</name>
    <dbReference type="NCBI Taxonomy" id="889272"/>
    <lineage>
        <taxon>Bacteria</taxon>
        <taxon>Pseudomonadati</taxon>
        <taxon>Myxococcota</taxon>
        <taxon>Polyangia</taxon>
        <taxon>Polyangiales</taxon>
        <taxon>Polyangiaceae</taxon>
        <taxon>Polyangium</taxon>
    </lineage>
</organism>
<feature type="signal peptide" evidence="2">
    <location>
        <begin position="1"/>
        <end position="18"/>
    </location>
</feature>
<evidence type="ECO:0000313" key="4">
    <source>
        <dbReference type="Proteomes" id="UP000309215"/>
    </source>
</evidence>
<protein>
    <submittedName>
        <fullName evidence="3">Uncharacterized protein</fullName>
    </submittedName>
</protein>
<keyword evidence="2" id="KW-0732">Signal</keyword>
<feature type="chain" id="PRO_5020919990" evidence="2">
    <location>
        <begin position="19"/>
        <end position="336"/>
    </location>
</feature>
<dbReference type="EMBL" id="SSMQ01000130">
    <property type="protein sequence ID" value="TKC93016.1"/>
    <property type="molecule type" value="Genomic_DNA"/>
</dbReference>
<gene>
    <name evidence="3" type="ORF">E8A74_50065</name>
</gene>
<evidence type="ECO:0000313" key="3">
    <source>
        <dbReference type="EMBL" id="TKC93016.1"/>
    </source>
</evidence>